<dbReference type="Proteomes" id="UP000638263">
    <property type="component" value="Unassembled WGS sequence"/>
</dbReference>
<feature type="transmembrane region" description="Helical" evidence="8">
    <location>
        <begin position="68"/>
        <end position="91"/>
    </location>
</feature>
<feature type="transmembrane region" description="Helical" evidence="8">
    <location>
        <begin position="29"/>
        <end position="48"/>
    </location>
</feature>
<accession>A0A917R5H6</accession>
<feature type="transmembrane region" description="Helical" evidence="8">
    <location>
        <begin position="202"/>
        <end position="221"/>
    </location>
</feature>
<evidence type="ECO:0000256" key="8">
    <source>
        <dbReference type="SAM" id="Phobius"/>
    </source>
</evidence>
<feature type="compositionally biased region" description="Low complexity" evidence="7">
    <location>
        <begin position="8"/>
        <end position="20"/>
    </location>
</feature>
<dbReference type="InterPro" id="IPR036259">
    <property type="entry name" value="MFS_trans_sf"/>
</dbReference>
<evidence type="ECO:0000256" key="7">
    <source>
        <dbReference type="SAM" id="MobiDB-lite"/>
    </source>
</evidence>
<dbReference type="PROSITE" id="PS50850">
    <property type="entry name" value="MFS"/>
    <property type="match status" value="1"/>
</dbReference>
<keyword evidence="5 8" id="KW-1133">Transmembrane helix</keyword>
<dbReference type="PANTHER" id="PTHR43045">
    <property type="entry name" value="SHIKIMATE TRANSPORTER"/>
    <property type="match status" value="1"/>
</dbReference>
<proteinExistence type="predicted"/>
<organism evidence="10 11">
    <name type="scientific">Nocardia jinanensis</name>
    <dbReference type="NCBI Taxonomy" id="382504"/>
    <lineage>
        <taxon>Bacteria</taxon>
        <taxon>Bacillati</taxon>
        <taxon>Actinomycetota</taxon>
        <taxon>Actinomycetes</taxon>
        <taxon>Mycobacteriales</taxon>
        <taxon>Nocardiaceae</taxon>
        <taxon>Nocardia</taxon>
    </lineage>
</organism>
<comment type="caution">
    <text evidence="10">The sequence shown here is derived from an EMBL/GenBank/DDBJ whole genome shotgun (WGS) entry which is preliminary data.</text>
</comment>
<evidence type="ECO:0000256" key="3">
    <source>
        <dbReference type="ARBA" id="ARBA00022475"/>
    </source>
</evidence>
<keyword evidence="3" id="KW-1003">Cell membrane</keyword>
<dbReference type="InterPro" id="IPR005829">
    <property type="entry name" value="Sugar_transporter_CS"/>
</dbReference>
<evidence type="ECO:0000256" key="2">
    <source>
        <dbReference type="ARBA" id="ARBA00022448"/>
    </source>
</evidence>
<feature type="transmembrane region" description="Helical" evidence="8">
    <location>
        <begin position="129"/>
        <end position="155"/>
    </location>
</feature>
<feature type="transmembrane region" description="Helical" evidence="8">
    <location>
        <begin position="350"/>
        <end position="375"/>
    </location>
</feature>
<sequence>MINEDPPRGTGTLPTTAAAPPTMREASKVARAAFIGTTIEWFDFYLYASAATLVFPQKFFPGLGPAGGALASFATLTVAFVARPVGGLIFAHFGDRVGRKATLVASLLLMGVSTCLVGLLPTYESIGALAPIALVLLRFVQGAAVGGEWGGAVLMATEFAPPTSRARLASWPQQGVTAGLILSTAVLLLVTTTIPSEAYLDWGWRIPFIGSLLLIVVGLVMRLKVRESPVFAAARQAAQTESDGQLPILEVFRRHTRKTVLASVAYIAVSTTFYIAFVYLLSHATSDLEISKTAALTAILVAACFYSAGIMVSAWIADVWGRRPALLIGLIGALVTSVPMLLLVQTGDPVLFAAGLSLFSVLVGMSYAPIGVYFAELFPTAVRYSGMTATNQVGSLFGAAIAPFVAAALYQAFGMVAVGIYLIMVTAVSAVAVAFLGETRGTEIER</sequence>
<evidence type="ECO:0000313" key="11">
    <source>
        <dbReference type="Proteomes" id="UP000638263"/>
    </source>
</evidence>
<comment type="subcellular location">
    <subcellularLocation>
        <location evidence="1">Cell membrane</location>
        <topology evidence="1">Multi-pass membrane protein</topology>
    </subcellularLocation>
</comment>
<evidence type="ECO:0000256" key="5">
    <source>
        <dbReference type="ARBA" id="ARBA00022989"/>
    </source>
</evidence>
<dbReference type="SUPFAM" id="SSF103473">
    <property type="entry name" value="MFS general substrate transporter"/>
    <property type="match status" value="1"/>
</dbReference>
<evidence type="ECO:0000256" key="4">
    <source>
        <dbReference type="ARBA" id="ARBA00022692"/>
    </source>
</evidence>
<dbReference type="Pfam" id="PF07690">
    <property type="entry name" value="MFS_1"/>
    <property type="match status" value="1"/>
</dbReference>
<dbReference type="EMBL" id="BMMH01000001">
    <property type="protein sequence ID" value="GGK91652.1"/>
    <property type="molecule type" value="Genomic_DNA"/>
</dbReference>
<keyword evidence="4 8" id="KW-0812">Transmembrane</keyword>
<dbReference type="CDD" id="cd17369">
    <property type="entry name" value="MFS_ShiA_like"/>
    <property type="match status" value="1"/>
</dbReference>
<feature type="transmembrane region" description="Helical" evidence="8">
    <location>
        <begin position="103"/>
        <end position="123"/>
    </location>
</feature>
<feature type="domain" description="Major facilitator superfamily (MFS) profile" evidence="9">
    <location>
        <begin position="29"/>
        <end position="441"/>
    </location>
</feature>
<dbReference type="PANTHER" id="PTHR43045:SF2">
    <property type="entry name" value="INNER MEMBRANE METABOLITE TRANSPORT PROTEIN YHJE"/>
    <property type="match status" value="1"/>
</dbReference>
<reference evidence="10" key="1">
    <citation type="journal article" date="2014" name="Int. J. Syst. Evol. Microbiol.">
        <title>Complete genome sequence of Corynebacterium casei LMG S-19264T (=DSM 44701T), isolated from a smear-ripened cheese.</title>
        <authorList>
            <consortium name="US DOE Joint Genome Institute (JGI-PGF)"/>
            <person name="Walter F."/>
            <person name="Albersmeier A."/>
            <person name="Kalinowski J."/>
            <person name="Ruckert C."/>
        </authorList>
    </citation>
    <scope>NUCLEOTIDE SEQUENCE</scope>
    <source>
        <strain evidence="10">CGMCC 4.3508</strain>
    </source>
</reference>
<evidence type="ECO:0000256" key="1">
    <source>
        <dbReference type="ARBA" id="ARBA00004651"/>
    </source>
</evidence>
<dbReference type="PROSITE" id="PS00216">
    <property type="entry name" value="SUGAR_TRANSPORT_1"/>
    <property type="match status" value="1"/>
</dbReference>
<evidence type="ECO:0000256" key="6">
    <source>
        <dbReference type="ARBA" id="ARBA00023136"/>
    </source>
</evidence>
<keyword evidence="2" id="KW-0813">Transport</keyword>
<dbReference type="RefSeq" id="WP_062995711.1">
    <property type="nucleotide sequence ID" value="NZ_BMMH01000001.1"/>
</dbReference>
<dbReference type="GO" id="GO:0005886">
    <property type="term" value="C:plasma membrane"/>
    <property type="evidence" value="ECO:0007669"/>
    <property type="project" value="UniProtKB-SubCell"/>
</dbReference>
<dbReference type="InterPro" id="IPR020846">
    <property type="entry name" value="MFS_dom"/>
</dbReference>
<feature type="transmembrane region" description="Helical" evidence="8">
    <location>
        <begin position="176"/>
        <end position="196"/>
    </location>
</feature>
<name>A0A917R5H6_9NOCA</name>
<feature type="transmembrane region" description="Helical" evidence="8">
    <location>
        <begin position="419"/>
        <end position="437"/>
    </location>
</feature>
<reference evidence="10" key="2">
    <citation type="submission" date="2020-09" db="EMBL/GenBank/DDBJ databases">
        <authorList>
            <person name="Sun Q."/>
            <person name="Zhou Y."/>
        </authorList>
    </citation>
    <scope>NUCLEOTIDE SEQUENCE</scope>
    <source>
        <strain evidence="10">CGMCC 4.3508</strain>
    </source>
</reference>
<dbReference type="Gene3D" id="1.20.1250.20">
    <property type="entry name" value="MFS general substrate transporter like domains"/>
    <property type="match status" value="2"/>
</dbReference>
<gene>
    <name evidence="10" type="ORF">GCM10011588_02550</name>
</gene>
<feature type="transmembrane region" description="Helical" evidence="8">
    <location>
        <begin position="324"/>
        <end position="344"/>
    </location>
</feature>
<keyword evidence="11" id="KW-1185">Reference proteome</keyword>
<feature type="transmembrane region" description="Helical" evidence="8">
    <location>
        <begin position="294"/>
        <end position="317"/>
    </location>
</feature>
<keyword evidence="6 8" id="KW-0472">Membrane</keyword>
<feature type="transmembrane region" description="Helical" evidence="8">
    <location>
        <begin position="260"/>
        <end position="282"/>
    </location>
</feature>
<feature type="region of interest" description="Disordered" evidence="7">
    <location>
        <begin position="1"/>
        <end position="20"/>
    </location>
</feature>
<evidence type="ECO:0000313" key="10">
    <source>
        <dbReference type="EMBL" id="GGK91652.1"/>
    </source>
</evidence>
<protein>
    <submittedName>
        <fullName evidence="10">MFS transporter</fullName>
    </submittedName>
</protein>
<dbReference type="GO" id="GO:0022857">
    <property type="term" value="F:transmembrane transporter activity"/>
    <property type="evidence" value="ECO:0007669"/>
    <property type="project" value="InterPro"/>
</dbReference>
<feature type="transmembrane region" description="Helical" evidence="8">
    <location>
        <begin position="396"/>
        <end position="413"/>
    </location>
</feature>
<dbReference type="InterPro" id="IPR011701">
    <property type="entry name" value="MFS"/>
</dbReference>
<dbReference type="AlphaFoldDB" id="A0A917R5H6"/>
<evidence type="ECO:0000259" key="9">
    <source>
        <dbReference type="PROSITE" id="PS50850"/>
    </source>
</evidence>